<keyword evidence="2" id="KW-0547">Nucleotide-binding</keyword>
<dbReference type="PROSITE" id="PS50893">
    <property type="entry name" value="ABC_TRANSPORTER_2"/>
    <property type="match status" value="1"/>
</dbReference>
<evidence type="ECO:0000313" key="5">
    <source>
        <dbReference type="EMBL" id="GGD73221.1"/>
    </source>
</evidence>
<dbReference type="SMART" id="SM00382">
    <property type="entry name" value="AAA"/>
    <property type="match status" value="1"/>
</dbReference>
<dbReference type="GO" id="GO:0005524">
    <property type="term" value="F:ATP binding"/>
    <property type="evidence" value="ECO:0007669"/>
    <property type="project" value="UniProtKB-KW"/>
</dbReference>
<reference evidence="6" key="1">
    <citation type="journal article" date="2019" name="Int. J. Syst. Evol. Microbiol.">
        <title>The Global Catalogue of Microorganisms (GCM) 10K type strain sequencing project: providing services to taxonomists for standard genome sequencing and annotation.</title>
        <authorList>
            <consortium name="The Broad Institute Genomics Platform"/>
            <consortium name="The Broad Institute Genome Sequencing Center for Infectious Disease"/>
            <person name="Wu L."/>
            <person name="Ma J."/>
        </authorList>
    </citation>
    <scope>NUCLEOTIDE SEQUENCE [LARGE SCALE GENOMIC DNA]</scope>
    <source>
        <strain evidence="6">CGMCC 1.12923</strain>
    </source>
</reference>
<dbReference type="EMBL" id="BMGJ01000014">
    <property type="protein sequence ID" value="GGD73221.1"/>
    <property type="molecule type" value="Genomic_DNA"/>
</dbReference>
<dbReference type="Proteomes" id="UP000614272">
    <property type="component" value="Unassembled WGS sequence"/>
</dbReference>
<dbReference type="InterPro" id="IPR003593">
    <property type="entry name" value="AAA+_ATPase"/>
</dbReference>
<dbReference type="InterPro" id="IPR003439">
    <property type="entry name" value="ABC_transporter-like_ATP-bd"/>
</dbReference>
<proteinExistence type="predicted"/>
<evidence type="ECO:0000256" key="2">
    <source>
        <dbReference type="ARBA" id="ARBA00022741"/>
    </source>
</evidence>
<evidence type="ECO:0000313" key="6">
    <source>
        <dbReference type="Proteomes" id="UP000614272"/>
    </source>
</evidence>
<dbReference type="SUPFAM" id="SSF52540">
    <property type="entry name" value="P-loop containing nucleoside triphosphate hydrolases"/>
    <property type="match status" value="1"/>
</dbReference>
<organism evidence="5 6">
    <name type="scientific">Lacimicrobium alkaliphilum</name>
    <dbReference type="NCBI Taxonomy" id="1526571"/>
    <lineage>
        <taxon>Bacteria</taxon>
        <taxon>Pseudomonadati</taxon>
        <taxon>Pseudomonadota</taxon>
        <taxon>Gammaproteobacteria</taxon>
        <taxon>Alteromonadales</taxon>
        <taxon>Alteromonadaceae</taxon>
        <taxon>Lacimicrobium</taxon>
    </lineage>
</organism>
<dbReference type="InterPro" id="IPR027417">
    <property type="entry name" value="P-loop_NTPase"/>
</dbReference>
<dbReference type="InterPro" id="IPR051782">
    <property type="entry name" value="ABC_Transporter_VariousFunc"/>
</dbReference>
<gene>
    <name evidence="5" type="ORF">GCM10011357_30350</name>
</gene>
<dbReference type="Gene3D" id="3.40.50.300">
    <property type="entry name" value="P-loop containing nucleotide triphosphate hydrolases"/>
    <property type="match status" value="1"/>
</dbReference>
<keyword evidence="1" id="KW-0813">Transport</keyword>
<comment type="caution">
    <text evidence="5">The sequence shown here is derived from an EMBL/GenBank/DDBJ whole genome shotgun (WGS) entry which is preliminary data.</text>
</comment>
<evidence type="ECO:0000256" key="1">
    <source>
        <dbReference type="ARBA" id="ARBA00022448"/>
    </source>
</evidence>
<feature type="domain" description="ABC transporter" evidence="4">
    <location>
        <begin position="5"/>
        <end position="219"/>
    </location>
</feature>
<accession>A0ABQ1RP79</accession>
<name>A0ABQ1RP79_9ALTE</name>
<dbReference type="PANTHER" id="PTHR42939:SF1">
    <property type="entry name" value="ABC TRANSPORTER ATP-BINDING PROTEIN ALBC-RELATED"/>
    <property type="match status" value="1"/>
</dbReference>
<evidence type="ECO:0000259" key="4">
    <source>
        <dbReference type="PROSITE" id="PS50893"/>
    </source>
</evidence>
<keyword evidence="3 5" id="KW-0067">ATP-binding</keyword>
<sequence>MEKLMTIQQLVVTHSNDTLLDIPELSLFKGCQIALVGGNGSGKTTLLESILGLRKTAGGKISLHCDKRKLGVQLQNATYNPEILVSDVVKLHSTLYRQGDCDLYDSFMLKDLAHKKYGRLSRGQKQRVDLYVALAHKPSTLILDEPGTGLDKHFYEQFLHVISHYQDNPDITIVMASHTPSEVENASHILWIEDGKVQDFTTTELMLNKHLGSFKVHICYQPHFDIDEQLSALSRLAGFRDVRHPASHEAVIYGDESLRQPMLELAAEYSFPTFSLSKTSAEDFLELVSANGLTKH</sequence>
<evidence type="ECO:0000256" key="3">
    <source>
        <dbReference type="ARBA" id="ARBA00022840"/>
    </source>
</evidence>
<dbReference type="Pfam" id="PF00005">
    <property type="entry name" value="ABC_tran"/>
    <property type="match status" value="1"/>
</dbReference>
<protein>
    <submittedName>
        <fullName evidence="5">Multidrug ABC transporter ATP-binding protein</fullName>
    </submittedName>
</protein>
<keyword evidence="6" id="KW-1185">Reference proteome</keyword>
<dbReference type="PANTHER" id="PTHR42939">
    <property type="entry name" value="ABC TRANSPORTER ATP-BINDING PROTEIN ALBC-RELATED"/>
    <property type="match status" value="1"/>
</dbReference>
<dbReference type="RefSeq" id="WP_099035745.1">
    <property type="nucleotide sequence ID" value="NZ_BMGJ01000014.1"/>
</dbReference>